<keyword evidence="2" id="KW-1185">Reference proteome</keyword>
<protein>
    <submittedName>
        <fullName evidence="1">Uncharacterized protein</fullName>
    </submittedName>
</protein>
<dbReference type="RefSeq" id="WP_141493641.1">
    <property type="nucleotide sequence ID" value="NZ_CP032485.1"/>
</dbReference>
<gene>
    <name evidence="1" type="ORF">D5366_10855</name>
</gene>
<accession>A0A4Y6VC17</accession>
<evidence type="ECO:0000313" key="2">
    <source>
        <dbReference type="Proteomes" id="UP000317214"/>
    </source>
</evidence>
<reference evidence="1 2" key="1">
    <citation type="submission" date="2018-09" db="EMBL/GenBank/DDBJ databases">
        <title>The complete genome sequence of Neokomagataea tanensis NBRC 106556(T).</title>
        <authorList>
            <person name="Chua K.-O."/>
            <person name="See-Too W.-S."/>
            <person name="Hong K.-W."/>
            <person name="Yin W.-F."/>
            <person name="Chan K.-G."/>
        </authorList>
    </citation>
    <scope>NUCLEOTIDE SEQUENCE [LARGE SCALE GENOMIC DNA]</scope>
    <source>
        <strain evidence="2">AH13 \ NBRC 106556</strain>
    </source>
</reference>
<dbReference type="EMBL" id="CP032485">
    <property type="protein sequence ID" value="QDH26007.1"/>
    <property type="molecule type" value="Genomic_DNA"/>
</dbReference>
<dbReference type="OrthoDB" id="7285022at2"/>
<dbReference type="KEGG" id="ntn:D5366_10855"/>
<name>A0A4Y6VC17_9PROT</name>
<sequence length="103" mass="11259">MARRLLKAMVGGLSGVVVTFGAGHAIARPAITDYEASRLTLDALTAVPVYHRPVMRVIHHRHETHAVALAMNSHRPSAVVRSVSYRTHAAAPAHHHAVKHRRT</sequence>
<dbReference type="Proteomes" id="UP000317214">
    <property type="component" value="Chromosome"/>
</dbReference>
<dbReference type="AlphaFoldDB" id="A0A4Y6VC17"/>
<proteinExistence type="predicted"/>
<evidence type="ECO:0000313" key="1">
    <source>
        <dbReference type="EMBL" id="QDH26007.1"/>
    </source>
</evidence>
<organism evidence="1 2">
    <name type="scientific">Neokomagataea tanensis</name>
    <dbReference type="NCBI Taxonomy" id="661191"/>
    <lineage>
        <taxon>Bacteria</taxon>
        <taxon>Pseudomonadati</taxon>
        <taxon>Pseudomonadota</taxon>
        <taxon>Alphaproteobacteria</taxon>
        <taxon>Acetobacterales</taxon>
        <taxon>Acetobacteraceae</taxon>
        <taxon>Neokomagataea</taxon>
    </lineage>
</organism>